<evidence type="ECO:0000313" key="7">
    <source>
        <dbReference type="EMBL" id="PPK73414.1"/>
    </source>
</evidence>
<dbReference type="Gene3D" id="3.60.21.10">
    <property type="match status" value="1"/>
</dbReference>
<dbReference type="Proteomes" id="UP000240010">
    <property type="component" value="Unassembled WGS sequence"/>
</dbReference>
<dbReference type="Pfam" id="PF25199">
    <property type="entry name" value="nSTAND_NTPase5"/>
    <property type="match status" value="1"/>
</dbReference>
<keyword evidence="2" id="KW-0378">Hydrolase</keyword>
<gene>
    <name evidence="7" type="ORF">B0F87_11410</name>
</gene>
<dbReference type="EMBL" id="PTIZ01000014">
    <property type="protein sequence ID" value="PPK73414.1"/>
    <property type="molecule type" value="Genomic_DNA"/>
</dbReference>
<evidence type="ECO:0000256" key="1">
    <source>
        <dbReference type="ARBA" id="ARBA00022723"/>
    </source>
</evidence>
<dbReference type="InterPro" id="IPR050884">
    <property type="entry name" value="CNP_phosphodiesterase-III"/>
</dbReference>
<name>A0A2S6H7F3_9GAMM</name>
<evidence type="ECO:0000259" key="6">
    <source>
        <dbReference type="Pfam" id="PF25199"/>
    </source>
</evidence>
<dbReference type="GO" id="GO:0046872">
    <property type="term" value="F:metal ion binding"/>
    <property type="evidence" value="ECO:0007669"/>
    <property type="project" value="UniProtKB-KW"/>
</dbReference>
<reference evidence="7 8" key="1">
    <citation type="submission" date="2018-02" db="EMBL/GenBank/DDBJ databases">
        <title>Subsurface microbial communities from deep shales in Ohio and West Virginia, USA.</title>
        <authorList>
            <person name="Wrighton K."/>
        </authorList>
    </citation>
    <scope>NUCLEOTIDE SEQUENCE [LARGE SCALE GENOMIC DNA]</scope>
    <source>
        <strain evidence="7 8">OWC-DMM</strain>
    </source>
</reference>
<accession>A0A2S6H7F3</accession>
<dbReference type="PANTHER" id="PTHR42988:SF2">
    <property type="entry name" value="CYCLIC NUCLEOTIDE PHOSPHODIESTERASE CBUA0032-RELATED"/>
    <property type="match status" value="1"/>
</dbReference>
<dbReference type="InterPro" id="IPR057574">
    <property type="entry name" value="nSTAND_NTPase5_dom"/>
</dbReference>
<evidence type="ECO:0000256" key="2">
    <source>
        <dbReference type="ARBA" id="ARBA00022801"/>
    </source>
</evidence>
<keyword evidence="1" id="KW-0479">Metal-binding</keyword>
<evidence type="ECO:0000313" key="8">
    <source>
        <dbReference type="Proteomes" id="UP000240010"/>
    </source>
</evidence>
<dbReference type="Pfam" id="PF00149">
    <property type="entry name" value="Metallophos"/>
    <property type="match status" value="1"/>
</dbReference>
<comment type="caution">
    <text evidence="7">The sequence shown here is derived from an EMBL/GenBank/DDBJ whole genome shotgun (WGS) entry which is preliminary data.</text>
</comment>
<dbReference type="PANTHER" id="PTHR42988">
    <property type="entry name" value="PHOSPHOHYDROLASE"/>
    <property type="match status" value="1"/>
</dbReference>
<proteinExistence type="inferred from homology"/>
<organism evidence="7 8">
    <name type="scientific">Methylobacter tundripaludum</name>
    <dbReference type="NCBI Taxonomy" id="173365"/>
    <lineage>
        <taxon>Bacteria</taxon>
        <taxon>Pseudomonadati</taxon>
        <taxon>Pseudomonadota</taxon>
        <taxon>Gammaproteobacteria</taxon>
        <taxon>Methylococcales</taxon>
        <taxon>Methylococcaceae</taxon>
        <taxon>Methylobacter</taxon>
    </lineage>
</organism>
<comment type="similarity">
    <text evidence="4">Belongs to the cyclic nucleotide phosphodiesterase class-III family.</text>
</comment>
<dbReference type="RefSeq" id="WP_104430233.1">
    <property type="nucleotide sequence ID" value="NZ_PTIZ01000014.1"/>
</dbReference>
<evidence type="ECO:0000259" key="5">
    <source>
        <dbReference type="Pfam" id="PF00149"/>
    </source>
</evidence>
<protein>
    <submittedName>
        <fullName evidence="7">3',5'-cyclic AMP phosphodiesterase CpdA</fullName>
    </submittedName>
</protein>
<feature type="domain" description="Calcineurin-like phosphoesterase" evidence="5">
    <location>
        <begin position="6"/>
        <end position="245"/>
    </location>
</feature>
<sequence length="932" mass="103757">MDNPIRWLHLSDFHVGKDNYAQKRLFDKIIEHVKDQGSKGFVPDLVFITGDIANKGLKAEYETFRKGFIAPLQEVLGGAAWTGNIFCVPGNHDVDRSKNAIFDRAQTTISGSHFFDPTKEGKTARDVFSPRFKQYRQLAPGNVSVNWISAAEGAYAEPVTIQERRIGVIGINTAWLSKDECDKDKLTPGFQLVEAALVSEKIKTCEVRIVLGHHPLHWLIEEDVRRLRTLFGRHRVIYLHGHMHRAEGRREEGAGESFLVFQAGAAFQARDDEPWRNGLLWGELDCSKHELRLSPRYWNPDNMDWPTETGRFPEKLRVPNSDWWAYELPTSDEIKPSSWQAPDGWTLIDFAALESHRRDIAADEAERFFDGAEPDWSLALCSYLPRRTVVDCLVERIATYQGKERPLVVLLTGPGGEGKSMAGRQTVVGLFERDPDLRVLWRNDDTASLAPEQLLSLPQGSSWLVATDAADLTAKALYQAMEALSVAGRSDVRFLLTARESDWRAAGGASLTWVNRADFQQETLSGLTEADASVIAGAWLKFGRVDCQGDAAGNQGELSQRLFNAAKAEASLGEGALLGGVLVIRKGEGLRAHVRSLLDRLQEISLANGNSLYTAFGYIAAMHAEGLDFLSRPALAEALGCKTSSLQKEVLFPLGREAAAGGGMMIRTRHRRIAAAVIEIMQEEFGEDIGEYYLTLCRAALAARSKGSYVPELKRWDYDLPEYFLQKHSGLAIQIGRALQEQDPNNTNLAVNLARIYRQSDDPENGARVLREFKGEVSSTRVFWYEWGTCAGGTGDQALSAWLDGWSLADQSGVAPPDNDRAKMSLAGLGVAFAELSKSYLDPVFIEARHSMGQLGLRLRLDTTTHRYFENHLAETEAVGVRPTDLAGSFNRLQTGLLRAWENCAERESLAERMPKPQTMYFEGLKRLFPLG</sequence>
<keyword evidence="3" id="KW-0408">Iron</keyword>
<evidence type="ECO:0000256" key="3">
    <source>
        <dbReference type="ARBA" id="ARBA00023004"/>
    </source>
</evidence>
<dbReference type="InterPro" id="IPR004843">
    <property type="entry name" value="Calcineurin-like_PHP"/>
</dbReference>
<dbReference type="InterPro" id="IPR029052">
    <property type="entry name" value="Metallo-depent_PP-like"/>
</dbReference>
<feature type="domain" description="Novel STAND NTPase 5" evidence="6">
    <location>
        <begin position="367"/>
        <end position="508"/>
    </location>
</feature>
<dbReference type="GO" id="GO:0016787">
    <property type="term" value="F:hydrolase activity"/>
    <property type="evidence" value="ECO:0007669"/>
    <property type="project" value="UniProtKB-KW"/>
</dbReference>
<dbReference type="AlphaFoldDB" id="A0A2S6H7F3"/>
<dbReference type="SUPFAM" id="SSF56300">
    <property type="entry name" value="Metallo-dependent phosphatases"/>
    <property type="match status" value="1"/>
</dbReference>
<evidence type="ECO:0000256" key="4">
    <source>
        <dbReference type="ARBA" id="ARBA00025742"/>
    </source>
</evidence>